<evidence type="ECO:0000313" key="2">
    <source>
        <dbReference type="Proteomes" id="UP000054485"/>
    </source>
</evidence>
<sequence>MHQALLVPEVLLEIFAHVNDMESETTPRSTQKNFAALAVTCKAFYEPTTEFLWAEINQLEPLLGCVTRLHPLVYRSGIKWDQPWAKGLEPLSAHEIRQFLRHSACIRTLSIVSDYPFHLISIILESCVLPKLKSLTLSIKYLDFFLPHTLHRCHLLTVNGGLRSVVTRCTALEHLSIRPLAPSVDDSTADELSLLSDKISQCTQLVTLRCPMLNWAAWMHLSYLPTLLRVHIKREENVHPYLPLEQDIVNLSPFLNITILSFDLHSATYLITLMQHSQFPALKDFRLSVTGMHSEEAEQLFSVLTHLKACQTLETLTIFSYHDDLDIFVEAIPHLLCFKQLRFLHLNFFACICLDDDILVDAMTAWSHIRRLEIIDSCYHPSPVTLHKLFSMLQLCPQLEILRIAVDTTVIDIDPDDDPTFQHTTLHTLELRTSESQIENAETLALIIFTWLPHVDQVLDDSEIWGEVNMHLTNLSSALSRECIPS</sequence>
<accession>A0A0D0BV34</accession>
<dbReference type="AlphaFoldDB" id="A0A0D0BV34"/>
<evidence type="ECO:0000313" key="1">
    <source>
        <dbReference type="EMBL" id="KIK49382.1"/>
    </source>
</evidence>
<dbReference type="SUPFAM" id="SSF52047">
    <property type="entry name" value="RNI-like"/>
    <property type="match status" value="1"/>
</dbReference>
<dbReference type="HOGENOM" id="CLU_021164_0_2_1"/>
<proteinExistence type="predicted"/>
<dbReference type="Gene3D" id="3.80.10.10">
    <property type="entry name" value="Ribonuclease Inhibitor"/>
    <property type="match status" value="1"/>
</dbReference>
<evidence type="ECO:0008006" key="3">
    <source>
        <dbReference type="Google" id="ProtNLM"/>
    </source>
</evidence>
<organism evidence="1 2">
    <name type="scientific">Suillus luteus UH-Slu-Lm8-n1</name>
    <dbReference type="NCBI Taxonomy" id="930992"/>
    <lineage>
        <taxon>Eukaryota</taxon>
        <taxon>Fungi</taxon>
        <taxon>Dikarya</taxon>
        <taxon>Basidiomycota</taxon>
        <taxon>Agaricomycotina</taxon>
        <taxon>Agaricomycetes</taxon>
        <taxon>Agaricomycetidae</taxon>
        <taxon>Boletales</taxon>
        <taxon>Suillineae</taxon>
        <taxon>Suillaceae</taxon>
        <taxon>Suillus</taxon>
    </lineage>
</organism>
<reference evidence="1 2" key="1">
    <citation type="submission" date="2014-04" db="EMBL/GenBank/DDBJ databases">
        <authorList>
            <consortium name="DOE Joint Genome Institute"/>
            <person name="Kuo A."/>
            <person name="Ruytinx J."/>
            <person name="Rineau F."/>
            <person name="Colpaert J."/>
            <person name="Kohler A."/>
            <person name="Nagy L.G."/>
            <person name="Floudas D."/>
            <person name="Copeland A."/>
            <person name="Barry K.W."/>
            <person name="Cichocki N."/>
            <person name="Veneault-Fourrey C."/>
            <person name="LaButti K."/>
            <person name="Lindquist E.A."/>
            <person name="Lipzen A."/>
            <person name="Lundell T."/>
            <person name="Morin E."/>
            <person name="Murat C."/>
            <person name="Sun H."/>
            <person name="Tunlid A."/>
            <person name="Henrissat B."/>
            <person name="Grigoriev I.V."/>
            <person name="Hibbett D.S."/>
            <person name="Martin F."/>
            <person name="Nordberg H.P."/>
            <person name="Cantor M.N."/>
            <person name="Hua S.X."/>
        </authorList>
    </citation>
    <scope>NUCLEOTIDE SEQUENCE [LARGE SCALE GENOMIC DNA]</scope>
    <source>
        <strain evidence="1 2">UH-Slu-Lm8-n1</strain>
    </source>
</reference>
<dbReference type="Proteomes" id="UP000054485">
    <property type="component" value="Unassembled WGS sequence"/>
</dbReference>
<dbReference type="InterPro" id="IPR032675">
    <property type="entry name" value="LRR_dom_sf"/>
</dbReference>
<dbReference type="EMBL" id="KN835133">
    <property type="protein sequence ID" value="KIK49382.1"/>
    <property type="molecule type" value="Genomic_DNA"/>
</dbReference>
<reference evidence="2" key="2">
    <citation type="submission" date="2015-01" db="EMBL/GenBank/DDBJ databases">
        <title>Evolutionary Origins and Diversification of the Mycorrhizal Mutualists.</title>
        <authorList>
            <consortium name="DOE Joint Genome Institute"/>
            <consortium name="Mycorrhizal Genomics Consortium"/>
            <person name="Kohler A."/>
            <person name="Kuo A."/>
            <person name="Nagy L.G."/>
            <person name="Floudas D."/>
            <person name="Copeland A."/>
            <person name="Barry K.W."/>
            <person name="Cichocki N."/>
            <person name="Veneault-Fourrey C."/>
            <person name="LaButti K."/>
            <person name="Lindquist E.A."/>
            <person name="Lipzen A."/>
            <person name="Lundell T."/>
            <person name="Morin E."/>
            <person name="Murat C."/>
            <person name="Riley R."/>
            <person name="Ohm R."/>
            <person name="Sun H."/>
            <person name="Tunlid A."/>
            <person name="Henrissat B."/>
            <person name="Grigoriev I.V."/>
            <person name="Hibbett D.S."/>
            <person name="Martin F."/>
        </authorList>
    </citation>
    <scope>NUCLEOTIDE SEQUENCE [LARGE SCALE GENOMIC DNA]</scope>
    <source>
        <strain evidence="2">UH-Slu-Lm8-n1</strain>
    </source>
</reference>
<protein>
    <recommendedName>
        <fullName evidence="3">F-box domain-containing protein</fullName>
    </recommendedName>
</protein>
<keyword evidence="2" id="KW-1185">Reference proteome</keyword>
<name>A0A0D0BV34_9AGAM</name>
<dbReference type="OrthoDB" id="3543113at2759"/>
<gene>
    <name evidence="1" type="ORF">CY34DRAFT_797329</name>
</gene>
<dbReference type="InParanoid" id="A0A0D0BV34"/>